<dbReference type="SMART" id="SM00380">
    <property type="entry name" value="AP2"/>
    <property type="match status" value="1"/>
</dbReference>
<evidence type="ECO:0000259" key="7">
    <source>
        <dbReference type="PROSITE" id="PS51032"/>
    </source>
</evidence>
<proteinExistence type="predicted"/>
<dbReference type="AlphaFoldDB" id="A0A2I0BA19"/>
<evidence type="ECO:0000313" key="9">
    <source>
        <dbReference type="Proteomes" id="UP000236161"/>
    </source>
</evidence>
<sequence>MPGPQRQLLNQNKMRAERRTKEKTAAGKNPAFESKPVRRIRVLFTDPDATDSSSDEEDGFPIPRHKKRVVHEIVLLPFRLKSSSSSPICASAAAPGPRPSKTTKIFKSRRVNPSSPGNGSRYKGVRRRQWGKWAAEIRDSIRGIRKWLGTYDSAEEAARVYQEAFRCLQAEKLGLQLSSRTPQSSSFSSSVSERVFTLPSPSSVLDVSAPSLSAVQEKPAMSKLPESEMAPPTVERFQELPVTELFVPEDMDFSLTGGDPDAFLVGDLGDDFVGLDDLPLWAPLFDGGDLSFLD</sequence>
<keyword evidence="5" id="KW-0539">Nucleus</keyword>
<evidence type="ECO:0000256" key="6">
    <source>
        <dbReference type="SAM" id="MobiDB-lite"/>
    </source>
</evidence>
<feature type="domain" description="AP2/ERF" evidence="7">
    <location>
        <begin position="121"/>
        <end position="178"/>
    </location>
</feature>
<feature type="region of interest" description="Disordered" evidence="6">
    <location>
        <begin position="1"/>
        <end position="63"/>
    </location>
</feature>
<protein>
    <submittedName>
        <fullName evidence="8">Ethylene-responsive transcription factor ERF118</fullName>
    </submittedName>
</protein>
<dbReference type="EMBL" id="KZ451903">
    <property type="protein sequence ID" value="PKA64645.1"/>
    <property type="molecule type" value="Genomic_DNA"/>
</dbReference>
<dbReference type="Gene3D" id="3.30.730.10">
    <property type="entry name" value="AP2/ERF domain"/>
    <property type="match status" value="1"/>
</dbReference>
<organism evidence="8 9">
    <name type="scientific">Apostasia shenzhenica</name>
    <dbReference type="NCBI Taxonomy" id="1088818"/>
    <lineage>
        <taxon>Eukaryota</taxon>
        <taxon>Viridiplantae</taxon>
        <taxon>Streptophyta</taxon>
        <taxon>Embryophyta</taxon>
        <taxon>Tracheophyta</taxon>
        <taxon>Spermatophyta</taxon>
        <taxon>Magnoliopsida</taxon>
        <taxon>Liliopsida</taxon>
        <taxon>Asparagales</taxon>
        <taxon>Orchidaceae</taxon>
        <taxon>Apostasioideae</taxon>
        <taxon>Apostasia</taxon>
    </lineage>
</organism>
<dbReference type="GO" id="GO:0005634">
    <property type="term" value="C:nucleus"/>
    <property type="evidence" value="ECO:0007669"/>
    <property type="project" value="UniProtKB-SubCell"/>
</dbReference>
<evidence type="ECO:0000256" key="4">
    <source>
        <dbReference type="ARBA" id="ARBA00023163"/>
    </source>
</evidence>
<dbReference type="InterPro" id="IPR016177">
    <property type="entry name" value="DNA-bd_dom_sf"/>
</dbReference>
<feature type="compositionally biased region" description="Basic and acidic residues" evidence="6">
    <location>
        <begin position="14"/>
        <end position="25"/>
    </location>
</feature>
<comment type="subcellular location">
    <subcellularLocation>
        <location evidence="1">Nucleus</location>
    </subcellularLocation>
</comment>
<evidence type="ECO:0000313" key="8">
    <source>
        <dbReference type="EMBL" id="PKA64645.1"/>
    </source>
</evidence>
<evidence type="ECO:0000256" key="2">
    <source>
        <dbReference type="ARBA" id="ARBA00023015"/>
    </source>
</evidence>
<dbReference type="PANTHER" id="PTHR31194:SF202">
    <property type="entry name" value="ETHYLENE-RESPONSIVE TRANSCRIPTION FACTOR ERF070"/>
    <property type="match status" value="1"/>
</dbReference>
<dbReference type="Proteomes" id="UP000236161">
    <property type="component" value="Unassembled WGS sequence"/>
</dbReference>
<dbReference type="GO" id="GO:0003700">
    <property type="term" value="F:DNA-binding transcription factor activity"/>
    <property type="evidence" value="ECO:0007669"/>
    <property type="project" value="InterPro"/>
</dbReference>
<gene>
    <name evidence="8" type="primary">ERF118</name>
    <name evidence="8" type="ORF">AXF42_Ash007392</name>
</gene>
<dbReference type="PANTHER" id="PTHR31194">
    <property type="entry name" value="SHN SHINE , DNA BINDING / TRANSCRIPTION FACTOR"/>
    <property type="match status" value="1"/>
</dbReference>
<dbReference type="OrthoDB" id="787010at2759"/>
<dbReference type="PROSITE" id="PS51032">
    <property type="entry name" value="AP2_ERF"/>
    <property type="match status" value="1"/>
</dbReference>
<keyword evidence="3" id="KW-0238">DNA-binding</keyword>
<dbReference type="SUPFAM" id="SSF54171">
    <property type="entry name" value="DNA-binding domain"/>
    <property type="match status" value="1"/>
</dbReference>
<dbReference type="Pfam" id="PF00847">
    <property type="entry name" value="AP2"/>
    <property type="match status" value="1"/>
</dbReference>
<evidence type="ECO:0000256" key="5">
    <source>
        <dbReference type="ARBA" id="ARBA00023242"/>
    </source>
</evidence>
<dbReference type="CDD" id="cd00018">
    <property type="entry name" value="AP2"/>
    <property type="match status" value="1"/>
</dbReference>
<keyword evidence="2" id="KW-0805">Transcription regulation</keyword>
<name>A0A2I0BA19_9ASPA</name>
<dbReference type="GO" id="GO:0003677">
    <property type="term" value="F:DNA binding"/>
    <property type="evidence" value="ECO:0007669"/>
    <property type="project" value="UniProtKB-KW"/>
</dbReference>
<evidence type="ECO:0000256" key="3">
    <source>
        <dbReference type="ARBA" id="ARBA00023125"/>
    </source>
</evidence>
<dbReference type="InterPro" id="IPR050913">
    <property type="entry name" value="AP2/ERF_ERF"/>
</dbReference>
<dbReference type="STRING" id="1088818.A0A2I0BA19"/>
<evidence type="ECO:0000256" key="1">
    <source>
        <dbReference type="ARBA" id="ARBA00004123"/>
    </source>
</evidence>
<keyword evidence="9" id="KW-1185">Reference proteome</keyword>
<dbReference type="InterPro" id="IPR001471">
    <property type="entry name" value="AP2/ERF_dom"/>
</dbReference>
<dbReference type="PRINTS" id="PR00367">
    <property type="entry name" value="ETHRSPELEMNT"/>
</dbReference>
<accession>A0A2I0BA19</accession>
<keyword evidence="4" id="KW-0804">Transcription</keyword>
<reference evidence="8 9" key="1">
    <citation type="journal article" date="2017" name="Nature">
        <title>The Apostasia genome and the evolution of orchids.</title>
        <authorList>
            <person name="Zhang G.Q."/>
            <person name="Liu K.W."/>
            <person name="Li Z."/>
            <person name="Lohaus R."/>
            <person name="Hsiao Y.Y."/>
            <person name="Niu S.C."/>
            <person name="Wang J.Y."/>
            <person name="Lin Y.C."/>
            <person name="Xu Q."/>
            <person name="Chen L.J."/>
            <person name="Yoshida K."/>
            <person name="Fujiwara S."/>
            <person name="Wang Z.W."/>
            <person name="Zhang Y.Q."/>
            <person name="Mitsuda N."/>
            <person name="Wang M."/>
            <person name="Liu G.H."/>
            <person name="Pecoraro L."/>
            <person name="Huang H.X."/>
            <person name="Xiao X.J."/>
            <person name="Lin M."/>
            <person name="Wu X.Y."/>
            <person name="Wu W.L."/>
            <person name="Chen Y.Y."/>
            <person name="Chang S.B."/>
            <person name="Sakamoto S."/>
            <person name="Ohme-Takagi M."/>
            <person name="Yagi M."/>
            <person name="Zeng S.J."/>
            <person name="Shen C.Y."/>
            <person name="Yeh C.M."/>
            <person name="Luo Y.B."/>
            <person name="Tsai W.C."/>
            <person name="Van de Peer Y."/>
            <person name="Liu Z.J."/>
        </authorList>
    </citation>
    <scope>NUCLEOTIDE SEQUENCE [LARGE SCALE GENOMIC DNA]</scope>
    <source>
        <strain evidence="9">cv. Shenzhen</strain>
        <tissue evidence="8">Stem</tissue>
    </source>
</reference>
<dbReference type="InterPro" id="IPR036955">
    <property type="entry name" value="AP2/ERF_dom_sf"/>
</dbReference>